<name>A0ABV2N108_9HYPH</name>
<keyword evidence="4 6" id="KW-0456">Lyase</keyword>
<evidence type="ECO:0000256" key="5">
    <source>
        <dbReference type="ARBA" id="ARBA00023277"/>
    </source>
</evidence>
<keyword evidence="5" id="KW-0119">Carbohydrate metabolism</keyword>
<dbReference type="PANTHER" id="PTHR30246:SF1">
    <property type="entry name" value="2-DEHYDRO-3-DEOXY-6-PHOSPHOGALACTONATE ALDOLASE-RELATED"/>
    <property type="match status" value="1"/>
</dbReference>
<dbReference type="GO" id="GO:0008674">
    <property type="term" value="F:2-dehydro-3-deoxy-6-phosphogalactonate aldolase activity"/>
    <property type="evidence" value="ECO:0007669"/>
    <property type="project" value="UniProtKB-EC"/>
</dbReference>
<reference evidence="6 7" key="1">
    <citation type="submission" date="2024-06" db="EMBL/GenBank/DDBJ databases">
        <title>Genomic Encyclopedia of Type Strains, Phase IV (KMG-IV): sequencing the most valuable type-strain genomes for metagenomic binning, comparative biology and taxonomic classification.</title>
        <authorList>
            <person name="Goeker M."/>
        </authorList>
    </citation>
    <scope>NUCLEOTIDE SEQUENCE [LARGE SCALE GENOMIC DNA]</scope>
    <source>
        <strain evidence="6 7">DSM 27865</strain>
    </source>
</reference>
<dbReference type="EC" id="4.1.2.21" evidence="6"/>
<evidence type="ECO:0000256" key="4">
    <source>
        <dbReference type="ARBA" id="ARBA00023239"/>
    </source>
</evidence>
<evidence type="ECO:0000256" key="2">
    <source>
        <dbReference type="ARBA" id="ARBA00006906"/>
    </source>
</evidence>
<evidence type="ECO:0000313" key="7">
    <source>
        <dbReference type="Proteomes" id="UP001549076"/>
    </source>
</evidence>
<evidence type="ECO:0000313" key="6">
    <source>
        <dbReference type="EMBL" id="MET3792464.1"/>
    </source>
</evidence>
<dbReference type="InterPro" id="IPR013785">
    <property type="entry name" value="Aldolase_TIM"/>
</dbReference>
<dbReference type="SUPFAM" id="SSF51569">
    <property type="entry name" value="Aldolase"/>
    <property type="match status" value="1"/>
</dbReference>
<dbReference type="NCBIfam" id="NF006600">
    <property type="entry name" value="PRK09140.1"/>
    <property type="match status" value="1"/>
</dbReference>
<dbReference type="Proteomes" id="UP001549076">
    <property type="component" value="Unassembled WGS sequence"/>
</dbReference>
<dbReference type="Pfam" id="PF01081">
    <property type="entry name" value="Aldolase"/>
    <property type="match status" value="1"/>
</dbReference>
<proteinExistence type="inferred from homology"/>
<comment type="similarity">
    <text evidence="2">Belongs to the KHG/KDPG aldolase family.</text>
</comment>
<dbReference type="InterPro" id="IPR000887">
    <property type="entry name" value="Aldlse_KDPG_KHG"/>
</dbReference>
<accession>A0ABV2N108</accession>
<comment type="subunit">
    <text evidence="3">Homotrimer.</text>
</comment>
<evidence type="ECO:0000256" key="1">
    <source>
        <dbReference type="ARBA" id="ARBA00004761"/>
    </source>
</evidence>
<evidence type="ECO:0000256" key="3">
    <source>
        <dbReference type="ARBA" id="ARBA00011233"/>
    </source>
</evidence>
<dbReference type="InterPro" id="IPR031338">
    <property type="entry name" value="KDPG/KHG_AS_2"/>
</dbReference>
<dbReference type="CDD" id="cd00452">
    <property type="entry name" value="KDPG_aldolase"/>
    <property type="match status" value="1"/>
</dbReference>
<protein>
    <submittedName>
        <fullName evidence="6">2-dehydro-3-deoxyphosphogalactonate aldolase</fullName>
        <ecNumber evidence="6">4.1.2.21</ecNumber>
    </submittedName>
</protein>
<comment type="caution">
    <text evidence="6">The sequence shown here is derived from an EMBL/GenBank/DDBJ whole genome shotgun (WGS) entry which is preliminary data.</text>
</comment>
<dbReference type="PROSITE" id="PS00160">
    <property type="entry name" value="ALDOLASE_KDPG_KHG_2"/>
    <property type="match status" value="1"/>
</dbReference>
<gene>
    <name evidence="6" type="ORF">ABID37_002681</name>
</gene>
<dbReference type="RefSeq" id="WP_354195503.1">
    <property type="nucleotide sequence ID" value="NZ_JBEPML010000008.1"/>
</dbReference>
<sequence>MTAVEWPRMQRDLVAILRGVRPDEVEAIAAALIVEGLEAIEVPLNSPDPLASIRNLARAFGDEILVGGGTMLTVRDVEEVHAAGGRLFVSPNMRPRVIARAVELGMVAMPGVLTPTEALDALDAGASGLKFFPADILGPSGIAGIRVVLPKDTLVAAVGGVSAANLEDYMKAGVRAFGIGSTFYRPGDDAAAVRLKARAVIAAYDASCEKLAKG</sequence>
<dbReference type="Gene3D" id="3.20.20.70">
    <property type="entry name" value="Aldolase class I"/>
    <property type="match status" value="1"/>
</dbReference>
<dbReference type="EMBL" id="JBEPML010000008">
    <property type="protein sequence ID" value="MET3792464.1"/>
    <property type="molecule type" value="Genomic_DNA"/>
</dbReference>
<organism evidence="6 7">
    <name type="scientific">Aquamicrobium terrae</name>
    <dbReference type="NCBI Taxonomy" id="1324945"/>
    <lineage>
        <taxon>Bacteria</taxon>
        <taxon>Pseudomonadati</taxon>
        <taxon>Pseudomonadota</taxon>
        <taxon>Alphaproteobacteria</taxon>
        <taxon>Hyphomicrobiales</taxon>
        <taxon>Phyllobacteriaceae</taxon>
        <taxon>Aquamicrobium</taxon>
    </lineage>
</organism>
<comment type="pathway">
    <text evidence="1">Carbohydrate acid metabolism.</text>
</comment>
<dbReference type="PANTHER" id="PTHR30246">
    <property type="entry name" value="2-KETO-3-DEOXY-6-PHOSPHOGLUCONATE ALDOLASE"/>
    <property type="match status" value="1"/>
</dbReference>
<keyword evidence="7" id="KW-1185">Reference proteome</keyword>